<name>A0A8D3X6D8_PRIMW</name>
<sequence>MAKVTKADQKEQFIELRAKEVSYEKISKTLGVSKPTLIKWGKELDIEVSNLRALELELLHEKYYVSKKKRIEFFGEQMNKLNSEINKRDLSEISTEKLIELLMKTMSILKQEETEITLKEKRSMEDSFRESFDSTIVEWKV</sequence>
<organism evidence="1 2">
    <name type="scientific">Priestia megaterium (strain WSH-002)</name>
    <name type="common">Bacillus megaterium</name>
    <dbReference type="NCBI Taxonomy" id="1006007"/>
    <lineage>
        <taxon>Bacteria</taxon>
        <taxon>Bacillati</taxon>
        <taxon>Bacillota</taxon>
        <taxon>Bacilli</taxon>
        <taxon>Bacillales</taxon>
        <taxon>Bacillaceae</taxon>
        <taxon>Priestia</taxon>
    </lineage>
</organism>
<dbReference type="Proteomes" id="UP000001283">
    <property type="component" value="Chromosome"/>
</dbReference>
<gene>
    <name evidence="1" type="ORF">BMWSH_5059</name>
</gene>
<dbReference type="AlphaFoldDB" id="A0A8D3X6D8"/>
<evidence type="ECO:0000313" key="1">
    <source>
        <dbReference type="EMBL" id="AEN91937.1"/>
    </source>
</evidence>
<dbReference type="RefSeq" id="WP_014462016.1">
    <property type="nucleotide sequence ID" value="NC_017138.1"/>
</dbReference>
<proteinExistence type="predicted"/>
<evidence type="ECO:0008006" key="3">
    <source>
        <dbReference type="Google" id="ProtNLM"/>
    </source>
</evidence>
<accession>A0A8D3X6D8</accession>
<dbReference type="KEGG" id="bmh:BMWSH_5059"/>
<dbReference type="EMBL" id="CP003017">
    <property type="protein sequence ID" value="AEN91937.1"/>
    <property type="molecule type" value="Genomic_DNA"/>
</dbReference>
<evidence type="ECO:0000313" key="2">
    <source>
        <dbReference type="Proteomes" id="UP000001283"/>
    </source>
</evidence>
<reference evidence="1 2" key="1">
    <citation type="journal article" date="2011" name="J. Bacteriol.">
        <title>Complete genome sequence of the industrial strain Bacillus megaterium WSH-002.</title>
        <authorList>
            <person name="Liu L."/>
            <person name="Li Y."/>
            <person name="Zhang J."/>
            <person name="Zou W."/>
            <person name="Zhou Z."/>
            <person name="Liu J."/>
            <person name="Li X."/>
            <person name="Wang L."/>
            <person name="Chen J."/>
        </authorList>
    </citation>
    <scope>NUCLEOTIDE SEQUENCE [LARGE SCALE GENOMIC DNA]</scope>
    <source>
        <strain evidence="1 2">WSH-002</strain>
    </source>
</reference>
<protein>
    <recommendedName>
        <fullName evidence="3">Transposase</fullName>
    </recommendedName>
</protein>